<dbReference type="InterPro" id="IPR005829">
    <property type="entry name" value="Sugar_transporter_CS"/>
</dbReference>
<feature type="transmembrane region" description="Helical" evidence="6">
    <location>
        <begin position="113"/>
        <end position="134"/>
    </location>
</feature>
<feature type="transmembrane region" description="Helical" evidence="6">
    <location>
        <begin position="383"/>
        <end position="400"/>
    </location>
</feature>
<dbReference type="PROSITE" id="PS50850">
    <property type="entry name" value="MFS"/>
    <property type="match status" value="1"/>
</dbReference>
<gene>
    <name evidence="8" type="ORF">E6O51_20550</name>
</gene>
<feature type="transmembrane region" description="Helical" evidence="6">
    <location>
        <begin position="87"/>
        <end position="107"/>
    </location>
</feature>
<name>A0A4S4A9T9_9RHOO</name>
<evidence type="ECO:0000256" key="6">
    <source>
        <dbReference type="SAM" id="Phobius"/>
    </source>
</evidence>
<dbReference type="PANTHER" id="PTHR43124">
    <property type="entry name" value="PURINE EFFLUX PUMP PBUE"/>
    <property type="match status" value="1"/>
</dbReference>
<accession>A0A4S4A9T9</accession>
<evidence type="ECO:0000256" key="5">
    <source>
        <dbReference type="ARBA" id="ARBA00023136"/>
    </source>
</evidence>
<feature type="transmembrane region" description="Helical" evidence="6">
    <location>
        <begin position="287"/>
        <end position="305"/>
    </location>
</feature>
<comment type="caution">
    <text evidence="8">The sequence shown here is derived from an EMBL/GenBank/DDBJ whole genome shotgun (WGS) entry which is preliminary data.</text>
</comment>
<evidence type="ECO:0000256" key="4">
    <source>
        <dbReference type="ARBA" id="ARBA00022989"/>
    </source>
</evidence>
<proteinExistence type="predicted"/>
<evidence type="ECO:0000256" key="2">
    <source>
        <dbReference type="ARBA" id="ARBA00022475"/>
    </source>
</evidence>
<keyword evidence="4 6" id="KW-1133">Transmembrane helix</keyword>
<evidence type="ECO:0000256" key="1">
    <source>
        <dbReference type="ARBA" id="ARBA00004651"/>
    </source>
</evidence>
<protein>
    <submittedName>
        <fullName evidence="8">MFS transporter</fullName>
    </submittedName>
</protein>
<comment type="subcellular location">
    <subcellularLocation>
        <location evidence="1">Cell membrane</location>
        <topology evidence="1">Multi-pass membrane protein</topology>
    </subcellularLocation>
</comment>
<dbReference type="EMBL" id="SSOD01000023">
    <property type="protein sequence ID" value="THF55620.1"/>
    <property type="molecule type" value="Genomic_DNA"/>
</dbReference>
<keyword evidence="2" id="KW-1003">Cell membrane</keyword>
<dbReference type="RefSeq" id="WP_136386900.1">
    <property type="nucleotide sequence ID" value="NZ_SSOD01000023.1"/>
</dbReference>
<dbReference type="InterPro" id="IPR020846">
    <property type="entry name" value="MFS_dom"/>
</dbReference>
<dbReference type="PANTHER" id="PTHR43124:SF3">
    <property type="entry name" value="CHLORAMPHENICOL EFFLUX PUMP RV0191"/>
    <property type="match status" value="1"/>
</dbReference>
<dbReference type="OrthoDB" id="9812221at2"/>
<organism evidence="8 9">
    <name type="scientific">Pseudothauera rhizosphaerae</name>
    <dbReference type="NCBI Taxonomy" id="2565932"/>
    <lineage>
        <taxon>Bacteria</taxon>
        <taxon>Pseudomonadati</taxon>
        <taxon>Pseudomonadota</taxon>
        <taxon>Betaproteobacteria</taxon>
        <taxon>Rhodocyclales</taxon>
        <taxon>Zoogloeaceae</taxon>
        <taxon>Pseudothauera</taxon>
    </lineage>
</organism>
<keyword evidence="5 6" id="KW-0472">Membrane</keyword>
<feature type="transmembrane region" description="Helical" evidence="6">
    <location>
        <begin position="58"/>
        <end position="80"/>
    </location>
</feature>
<dbReference type="InterPro" id="IPR011701">
    <property type="entry name" value="MFS"/>
</dbReference>
<feature type="domain" description="Major facilitator superfamily (MFS) profile" evidence="7">
    <location>
        <begin position="22"/>
        <end position="407"/>
    </location>
</feature>
<dbReference type="GO" id="GO:0022857">
    <property type="term" value="F:transmembrane transporter activity"/>
    <property type="evidence" value="ECO:0007669"/>
    <property type="project" value="InterPro"/>
</dbReference>
<feature type="transmembrane region" description="Helical" evidence="6">
    <location>
        <begin position="259"/>
        <end position="275"/>
    </location>
</feature>
<feature type="transmembrane region" description="Helical" evidence="6">
    <location>
        <begin position="174"/>
        <end position="192"/>
    </location>
</feature>
<reference evidence="8 9" key="1">
    <citation type="submission" date="2019-04" db="EMBL/GenBank/DDBJ databases">
        <title>Azoarcus rhizosphaerae sp. nov. isolated from rhizosphere of Ficus religiosa.</title>
        <authorList>
            <person name="Lin S.-Y."/>
            <person name="Hameed A."/>
            <person name="Hsu Y.-H."/>
            <person name="Young C.-C."/>
        </authorList>
    </citation>
    <scope>NUCLEOTIDE SEQUENCE [LARGE SCALE GENOMIC DNA]</scope>
    <source>
        <strain evidence="8 9">CC-YHH848</strain>
    </source>
</reference>
<dbReference type="PROSITE" id="PS00216">
    <property type="entry name" value="SUGAR_TRANSPORT_1"/>
    <property type="match status" value="1"/>
</dbReference>
<feature type="transmembrane region" description="Helical" evidence="6">
    <location>
        <begin position="222"/>
        <end position="247"/>
    </location>
</feature>
<dbReference type="SUPFAM" id="SSF103473">
    <property type="entry name" value="MFS general substrate transporter"/>
    <property type="match status" value="1"/>
</dbReference>
<feature type="transmembrane region" description="Helical" evidence="6">
    <location>
        <begin position="146"/>
        <end position="168"/>
    </location>
</feature>
<dbReference type="Pfam" id="PF07690">
    <property type="entry name" value="MFS_1"/>
    <property type="match status" value="1"/>
</dbReference>
<evidence type="ECO:0000256" key="3">
    <source>
        <dbReference type="ARBA" id="ARBA00022692"/>
    </source>
</evidence>
<keyword evidence="3 6" id="KW-0812">Transmembrane</keyword>
<dbReference type="AlphaFoldDB" id="A0A4S4A9T9"/>
<dbReference type="InterPro" id="IPR036259">
    <property type="entry name" value="MFS_trans_sf"/>
</dbReference>
<feature type="transmembrane region" description="Helical" evidence="6">
    <location>
        <begin position="347"/>
        <end position="371"/>
    </location>
</feature>
<dbReference type="InterPro" id="IPR050189">
    <property type="entry name" value="MFS_Efflux_Transporters"/>
</dbReference>
<sequence>MEIAATAAAQETHRTGRQERWLVFALAGIQFSHILDFMVVMPLGPVLMEALAIDARQFALLVSIYTLAAAGSGLAAAGFIDLFGRKGLLLGLFALFCLATLACGLAPDYSTLLLARALAGAFGGVLAAMLQTVIGDAIPFERRARASGAVMAATSLAGVLGVPLSLLVAATFGWQWPFVAIAAVAALFWALAARHVPRLPRHPAGPRPFAGMAAVLRERNHWVALLFMALGAFSTFTVMPYLTLHLVRNVGLGVGDMPLIYALGGLGGFLGARWIGGLADRAGKARIYRLAGLLSIPAILLQTHLPALALGWVLPCAMVFLTLMPARAVPAMAIAISAVPPPVRGTFLSLSAAVQQLACSAAAYAGGLLIAEAADGTLSGYGTAGWLAAALTGATVLLAGRIRMHVRPPGA</sequence>
<dbReference type="Gene3D" id="1.20.1250.20">
    <property type="entry name" value="MFS general substrate transporter like domains"/>
    <property type="match status" value="1"/>
</dbReference>
<feature type="transmembrane region" description="Helical" evidence="6">
    <location>
        <begin position="311"/>
        <end position="335"/>
    </location>
</feature>
<evidence type="ECO:0000313" key="9">
    <source>
        <dbReference type="Proteomes" id="UP000307956"/>
    </source>
</evidence>
<feature type="transmembrane region" description="Helical" evidence="6">
    <location>
        <begin position="21"/>
        <end position="46"/>
    </location>
</feature>
<dbReference type="Proteomes" id="UP000307956">
    <property type="component" value="Unassembled WGS sequence"/>
</dbReference>
<keyword evidence="9" id="KW-1185">Reference proteome</keyword>
<evidence type="ECO:0000313" key="8">
    <source>
        <dbReference type="EMBL" id="THF55620.1"/>
    </source>
</evidence>
<dbReference type="GO" id="GO:0005886">
    <property type="term" value="C:plasma membrane"/>
    <property type="evidence" value="ECO:0007669"/>
    <property type="project" value="UniProtKB-SubCell"/>
</dbReference>
<evidence type="ECO:0000259" key="7">
    <source>
        <dbReference type="PROSITE" id="PS50850"/>
    </source>
</evidence>